<dbReference type="Pfam" id="PF22905">
    <property type="entry name" value="Hydro_N_hd"/>
    <property type="match status" value="1"/>
</dbReference>
<feature type="domain" description="DUF1023" evidence="1">
    <location>
        <begin position="339"/>
        <end position="509"/>
    </location>
</feature>
<reference evidence="3 4" key="1">
    <citation type="submission" date="2019-07" db="EMBL/GenBank/DDBJ databases">
        <title>New Mycobacterium species.</title>
        <authorList>
            <person name="Tortoli E."/>
            <person name="Ghielmetti G."/>
            <person name="Friedel U."/>
            <person name="Trovato A."/>
        </authorList>
    </citation>
    <scope>NUCLEOTIDE SEQUENCE [LARGE SCALE GENOMIC DNA]</scope>
    <source>
        <strain evidence="3 4">16-83</strain>
    </source>
</reference>
<dbReference type="InterPro" id="IPR054469">
    <property type="entry name" value="Pred_hydrolase_N"/>
</dbReference>
<comment type="caution">
    <text evidence="3">The sequence shown here is derived from an EMBL/GenBank/DDBJ whole genome shotgun (WGS) entry which is preliminary data.</text>
</comment>
<dbReference type="Proteomes" id="UP000320513">
    <property type="component" value="Unassembled WGS sequence"/>
</dbReference>
<protein>
    <recommendedName>
        <fullName evidence="5">Alpha/beta hydrolase</fullName>
    </recommendedName>
</protein>
<evidence type="ECO:0000313" key="4">
    <source>
        <dbReference type="Proteomes" id="UP000320513"/>
    </source>
</evidence>
<accession>A0A557XMG8</accession>
<dbReference type="InterPro" id="IPR010427">
    <property type="entry name" value="DUF1023"/>
</dbReference>
<sequence length="651" mass="68268">MRLRYISVPALVAEAGGDPWAIDRSLQAGSPAQISGLAEAFHAAGRCIAEADTAFARARRRFDAAWNHGDGDSPIDASAAVRRVAAALGAQSLRLPAIGVELENVAAALAEAQRTAAGQIAALEARLPQLDDLIGRAVELERDPGLSSSGRTDLEAVIAACEDDAIDDTRAALAVLRSLRDGYCGHLWQSLGTVRADGHDASPPPTTSEEVRAWWDSLGVDDRDRSIAAHPRALGNLDGVPAAVRDAVNRAVLRDDLSRVEGAARPRGISPESLRDAVLRDRDHDLLAHPDEYGLSAADVTRYRNAVQTNRGVAHDEGPGEDHPRPVLLWAYDPAAFGGKGRAVIAVGDPDTAQNTAVVVPGTDSSVRGGWLYDGHNDAVNLYDQSLKADRARSTAVLAWMGYDAPDLAPSTLREVGTPWLARRGGGLLAADVNSLAVTHAGPVPAHVTVIGHSYGSTTVADAFAGSGMRADDAVLIGCPGTDLAHNAADFRLRGGRLYVGAASTDAVSWIGESGSVVPNALNVVLGGPLGPSAGLGADPAHDGFGSVRFRAEVAGSHSAVPWFDDHSHYYDVGGEALHNMTEISTGHGDALGRDGMLAQARDEQLIAIPRQMHTPFGPIPLPHIVIRAPVTDDPEWGRASKTVTADHGFD</sequence>
<organism evidence="3 4">
    <name type="scientific">Mycobacterium helveticum</name>
    <dbReference type="NCBI Taxonomy" id="2592811"/>
    <lineage>
        <taxon>Bacteria</taxon>
        <taxon>Bacillati</taxon>
        <taxon>Actinomycetota</taxon>
        <taxon>Actinomycetes</taxon>
        <taxon>Mycobacteriales</taxon>
        <taxon>Mycobacteriaceae</taxon>
        <taxon>Mycobacterium</taxon>
    </lineage>
</organism>
<keyword evidence="4" id="KW-1185">Reference proteome</keyword>
<dbReference type="EMBL" id="VMQU01000072">
    <property type="protein sequence ID" value="TVS87026.1"/>
    <property type="molecule type" value="Genomic_DNA"/>
</dbReference>
<dbReference type="Pfam" id="PF06259">
    <property type="entry name" value="Abhydrolase_8"/>
    <property type="match status" value="1"/>
</dbReference>
<proteinExistence type="predicted"/>
<evidence type="ECO:0000313" key="3">
    <source>
        <dbReference type="EMBL" id="TVS87026.1"/>
    </source>
</evidence>
<dbReference type="RefSeq" id="WP_144952979.1">
    <property type="nucleotide sequence ID" value="NZ_VMQU01000072.1"/>
</dbReference>
<dbReference type="AlphaFoldDB" id="A0A557XMG8"/>
<dbReference type="OrthoDB" id="5969911at2"/>
<name>A0A557XMG8_9MYCO</name>
<evidence type="ECO:0000259" key="1">
    <source>
        <dbReference type="Pfam" id="PF06259"/>
    </source>
</evidence>
<evidence type="ECO:0000259" key="2">
    <source>
        <dbReference type="Pfam" id="PF22905"/>
    </source>
</evidence>
<evidence type="ECO:0008006" key="5">
    <source>
        <dbReference type="Google" id="ProtNLM"/>
    </source>
</evidence>
<gene>
    <name evidence="3" type="ORF">FPZ47_16750</name>
</gene>
<feature type="domain" description="Predicted hydrolase N-terminal" evidence="2">
    <location>
        <begin position="1"/>
        <end position="194"/>
    </location>
</feature>